<comment type="caution">
    <text evidence="2">The sequence shown here is derived from an EMBL/GenBank/DDBJ whole genome shotgun (WGS) entry which is preliminary data.</text>
</comment>
<organism evidence="2 3">
    <name type="scientific">Phytophthora fragariaefolia</name>
    <dbReference type="NCBI Taxonomy" id="1490495"/>
    <lineage>
        <taxon>Eukaryota</taxon>
        <taxon>Sar</taxon>
        <taxon>Stramenopiles</taxon>
        <taxon>Oomycota</taxon>
        <taxon>Peronosporomycetes</taxon>
        <taxon>Peronosporales</taxon>
        <taxon>Peronosporaceae</taxon>
        <taxon>Phytophthora</taxon>
    </lineage>
</organism>
<feature type="compositionally biased region" description="Polar residues" evidence="1">
    <location>
        <begin position="10"/>
        <end position="20"/>
    </location>
</feature>
<feature type="compositionally biased region" description="Basic residues" evidence="1">
    <location>
        <begin position="69"/>
        <end position="80"/>
    </location>
</feature>
<reference evidence="2" key="1">
    <citation type="submission" date="2023-04" db="EMBL/GenBank/DDBJ databases">
        <title>Phytophthora fragariaefolia NBRC 109709.</title>
        <authorList>
            <person name="Ichikawa N."/>
            <person name="Sato H."/>
            <person name="Tonouchi N."/>
        </authorList>
    </citation>
    <scope>NUCLEOTIDE SEQUENCE</scope>
    <source>
        <strain evidence="2">NBRC 109709</strain>
    </source>
</reference>
<dbReference type="Proteomes" id="UP001165121">
    <property type="component" value="Unassembled WGS sequence"/>
</dbReference>
<accession>A0A9W6XKJ2</accession>
<proteinExistence type="predicted"/>
<sequence>MVCEPDSRASTEPFTFQGRQFPSAGYLEGKDSGPDSATSRASIRPRPSDAGEEDENDGDGGDGNNGGNNKKKKKKSKKKQNLLGLVVDGEEAARLQKRIETEKADVCYILVSSLQGN</sequence>
<feature type="compositionally biased region" description="Acidic residues" evidence="1">
    <location>
        <begin position="50"/>
        <end position="60"/>
    </location>
</feature>
<evidence type="ECO:0000313" key="2">
    <source>
        <dbReference type="EMBL" id="GMF40617.1"/>
    </source>
</evidence>
<keyword evidence="3" id="KW-1185">Reference proteome</keyword>
<gene>
    <name evidence="2" type="ORF">Pfra01_001252600</name>
</gene>
<dbReference type="AlphaFoldDB" id="A0A9W6XKJ2"/>
<dbReference type="EMBL" id="BSXT01001261">
    <property type="protein sequence ID" value="GMF40617.1"/>
    <property type="molecule type" value="Genomic_DNA"/>
</dbReference>
<feature type="region of interest" description="Disordered" evidence="1">
    <location>
        <begin position="1"/>
        <end position="83"/>
    </location>
</feature>
<evidence type="ECO:0000256" key="1">
    <source>
        <dbReference type="SAM" id="MobiDB-lite"/>
    </source>
</evidence>
<name>A0A9W6XKJ2_9STRA</name>
<protein>
    <submittedName>
        <fullName evidence="2">Unnamed protein product</fullName>
    </submittedName>
</protein>
<evidence type="ECO:0000313" key="3">
    <source>
        <dbReference type="Proteomes" id="UP001165121"/>
    </source>
</evidence>